<dbReference type="InterPro" id="IPR043502">
    <property type="entry name" value="DNA/RNA_pol_sf"/>
</dbReference>
<sequence length="711" mass="81275">TLSRISIAFLNKKLKEDIKTTYSDLSRPPGFDFMKKSSSSTSKFSTSFASHKKRDIKGVSLINELNQIIEVGTALRLRDFMHHNDGSYIFFRDMNVIRNEQERYGSSFNSIEADHFNDFIESTCLIDLPIRRRSFTWMNKAEWNMLDVNLKCHDKFRCLKAKIRQWSSINKTRKSNRKVIALEELSSIEKKINDGSASQADKENRINIIHEIEKLDSLESIDLLKKLISNGMLKFYEVKFQAQDDHVVFPNLPYSLTLDNKDRDNLERRVNLDEIKEAIWDCGSSKASVNNPTCVTDFRPISLIGIHYKITAKILANRLAKVIDKIISKEQSAFIAGRQILDGPLIITEIIEWGLRQGDPLSHFLFILIMKGLHNALADAMTKGLISGVTLNNSNINISYLFYADDVIITSEWNARELENIIRVLHIFYLASGLKINIHKSNIYGIGVNDEDVSSMVHNVGCISGAFPFTYLGLPIGSNMNFIAMLGSLGIYYFSIYRAPQTVLYDLEIIRSDFFWGGNKDTKKMAWVKWSNTIASLDKGGLNINSLKAFNLALLQKWHWRMLSTLNSYGLRLLKRFMVKKVALILMVVNSRVPGQILLVRRTSFIRKVLSLLILLNLKQVADPEIDFGKTYGWPRTNLGSPNLSYFRDMLNEIGDVNIEVTEDTCYWSLGSNGIYTVKEARKIIDLKTLPLLDLQSTWDKVLPRTVNIFL</sequence>
<dbReference type="CDD" id="cd01650">
    <property type="entry name" value="RT_nLTR_like"/>
    <property type="match status" value="1"/>
</dbReference>
<reference evidence="2" key="1">
    <citation type="journal article" date="2019" name="Sci. Rep.">
        <title>Draft genome of Tanacetum cinerariifolium, the natural source of mosquito coil.</title>
        <authorList>
            <person name="Yamashiro T."/>
            <person name="Shiraishi A."/>
            <person name="Satake H."/>
            <person name="Nakayama K."/>
        </authorList>
    </citation>
    <scope>NUCLEOTIDE SEQUENCE</scope>
</reference>
<organism evidence="2">
    <name type="scientific">Tanacetum cinerariifolium</name>
    <name type="common">Dalmatian daisy</name>
    <name type="synonym">Chrysanthemum cinerariifolium</name>
    <dbReference type="NCBI Taxonomy" id="118510"/>
    <lineage>
        <taxon>Eukaryota</taxon>
        <taxon>Viridiplantae</taxon>
        <taxon>Streptophyta</taxon>
        <taxon>Embryophyta</taxon>
        <taxon>Tracheophyta</taxon>
        <taxon>Spermatophyta</taxon>
        <taxon>Magnoliopsida</taxon>
        <taxon>eudicotyledons</taxon>
        <taxon>Gunneridae</taxon>
        <taxon>Pentapetalae</taxon>
        <taxon>asterids</taxon>
        <taxon>campanulids</taxon>
        <taxon>Asterales</taxon>
        <taxon>Asteraceae</taxon>
        <taxon>Asteroideae</taxon>
        <taxon>Anthemideae</taxon>
        <taxon>Anthemidinae</taxon>
        <taxon>Tanacetum</taxon>
    </lineage>
</organism>
<dbReference type="Pfam" id="PF00078">
    <property type="entry name" value="RVT_1"/>
    <property type="match status" value="1"/>
</dbReference>
<accession>A0A699HAD0</accession>
<dbReference type="AlphaFoldDB" id="A0A699HAD0"/>
<proteinExistence type="predicted"/>
<comment type="caution">
    <text evidence="2">The sequence shown here is derived from an EMBL/GenBank/DDBJ whole genome shotgun (WGS) entry which is preliminary data.</text>
</comment>
<dbReference type="PANTHER" id="PTHR33116:SF78">
    <property type="entry name" value="OS12G0587133 PROTEIN"/>
    <property type="match status" value="1"/>
</dbReference>
<name>A0A699HAD0_TANCI</name>
<evidence type="ECO:0000313" key="2">
    <source>
        <dbReference type="EMBL" id="GEX75409.1"/>
    </source>
</evidence>
<dbReference type="EMBL" id="BKCJ010127908">
    <property type="protein sequence ID" value="GEX75409.1"/>
    <property type="molecule type" value="Genomic_DNA"/>
</dbReference>
<evidence type="ECO:0000259" key="1">
    <source>
        <dbReference type="Pfam" id="PF00078"/>
    </source>
</evidence>
<dbReference type="InterPro" id="IPR000477">
    <property type="entry name" value="RT_dom"/>
</dbReference>
<dbReference type="PANTHER" id="PTHR33116">
    <property type="entry name" value="REVERSE TRANSCRIPTASE ZINC-BINDING DOMAIN-CONTAINING PROTEIN-RELATED-RELATED"/>
    <property type="match status" value="1"/>
</dbReference>
<gene>
    <name evidence="2" type="ORF">Tci_347384</name>
</gene>
<feature type="non-terminal residue" evidence="2">
    <location>
        <position position="1"/>
    </location>
</feature>
<feature type="domain" description="Reverse transcriptase" evidence="1">
    <location>
        <begin position="354"/>
        <end position="475"/>
    </location>
</feature>
<dbReference type="SUPFAM" id="SSF56672">
    <property type="entry name" value="DNA/RNA polymerases"/>
    <property type="match status" value="1"/>
</dbReference>
<protein>
    <submittedName>
        <fullName evidence="2">Putative ribonuclease H protein At1g65750 family</fullName>
    </submittedName>
</protein>